<evidence type="ECO:0000313" key="3">
    <source>
        <dbReference type="EMBL" id="RHZ67961.1"/>
    </source>
</evidence>
<reference evidence="3" key="1">
    <citation type="submission" date="2018-08" db="EMBL/GenBank/DDBJ databases">
        <title>Draft genome sequence of azole-resistant Aspergillus thermomutatus (Neosartorya pseudofischeri) strain HMR AF 39, isolated from a human nasal aspirate.</title>
        <authorList>
            <person name="Parent-Michaud M."/>
            <person name="Dufresne P.J."/>
            <person name="Fournier E."/>
            <person name="Martineau C."/>
            <person name="Moreira S."/>
            <person name="Perkins V."/>
            <person name="De Repentigny L."/>
            <person name="Dufresne S.F."/>
        </authorList>
    </citation>
    <scope>NUCLEOTIDE SEQUENCE [LARGE SCALE GENOMIC DNA]</scope>
    <source>
        <strain evidence="3">HMR AF 39</strain>
    </source>
</reference>
<dbReference type="STRING" id="41047.A0A397HXG2"/>
<dbReference type="AlphaFoldDB" id="A0A397HXG2"/>
<feature type="compositionally biased region" description="Basic residues" evidence="1">
    <location>
        <begin position="17"/>
        <end position="32"/>
    </location>
</feature>
<dbReference type="SUPFAM" id="SSF82708">
    <property type="entry name" value="R3H domain"/>
    <property type="match status" value="1"/>
</dbReference>
<dbReference type="GO" id="GO:0000977">
    <property type="term" value="F:RNA polymerase II transcription regulatory region sequence-specific DNA binding"/>
    <property type="evidence" value="ECO:0007669"/>
    <property type="project" value="TreeGrafter"/>
</dbReference>
<name>A0A397HXG2_ASPTH</name>
<dbReference type="InterPro" id="IPR036867">
    <property type="entry name" value="R3H_dom_sf"/>
</dbReference>
<feature type="compositionally biased region" description="Basic and acidic residues" evidence="1">
    <location>
        <begin position="113"/>
        <end position="125"/>
    </location>
</feature>
<feature type="region of interest" description="Disordered" evidence="1">
    <location>
        <begin position="1"/>
        <end position="192"/>
    </location>
</feature>
<dbReference type="RefSeq" id="XP_026618872.1">
    <property type="nucleotide sequence ID" value="XM_026763150.1"/>
</dbReference>
<dbReference type="CDD" id="cd06006">
    <property type="entry name" value="R3H_unknown_2"/>
    <property type="match status" value="1"/>
</dbReference>
<dbReference type="PANTHER" id="PTHR12360">
    <property type="entry name" value="NUCLEAR TRANSCRIPTION FACTOR, X-BOX BINDING 1 NFX1"/>
    <property type="match status" value="1"/>
</dbReference>
<dbReference type="InterPro" id="IPR034078">
    <property type="entry name" value="NFX1_fam"/>
</dbReference>
<dbReference type="OrthoDB" id="6512771at2759"/>
<feature type="compositionally biased region" description="Acidic residues" evidence="1">
    <location>
        <begin position="723"/>
        <end position="733"/>
    </location>
</feature>
<feature type="compositionally biased region" description="Polar residues" evidence="1">
    <location>
        <begin position="37"/>
        <end position="65"/>
    </location>
</feature>
<feature type="region of interest" description="Disordered" evidence="1">
    <location>
        <begin position="634"/>
        <end position="677"/>
    </location>
</feature>
<feature type="compositionally biased region" description="Basic and acidic residues" evidence="1">
    <location>
        <begin position="734"/>
        <end position="747"/>
    </location>
</feature>
<feature type="compositionally biased region" description="Basic and acidic residues" evidence="1">
    <location>
        <begin position="133"/>
        <end position="144"/>
    </location>
</feature>
<dbReference type="GO" id="GO:0005634">
    <property type="term" value="C:nucleus"/>
    <property type="evidence" value="ECO:0007669"/>
    <property type="project" value="TreeGrafter"/>
</dbReference>
<dbReference type="VEuPathDB" id="FungiDB:CDV56_109531"/>
<dbReference type="EMBL" id="NKHU02000004">
    <property type="protein sequence ID" value="RHZ67961.1"/>
    <property type="molecule type" value="Genomic_DNA"/>
</dbReference>
<dbReference type="InterPro" id="IPR001374">
    <property type="entry name" value="R3H_dom"/>
</dbReference>
<feature type="domain" description="R3H" evidence="2">
    <location>
        <begin position="518"/>
        <end position="581"/>
    </location>
</feature>
<feature type="compositionally biased region" description="Polar residues" evidence="1">
    <location>
        <begin position="1"/>
        <end position="15"/>
    </location>
</feature>
<sequence length="759" mass="80979">MSGSPVATADNNTPRPKNARRGGRGRGGRGSHRSIPTAPNTQPAAQETPQVPTSEASTLNVQPNESLRAARGSRGGKRGGRGVGAPQDNGRRRGRGRGGDSTALSGGLGGRTFEGRLSRPERASDEDQPDDTGDLKDLSLRADAPDFVPGAPTNGVVPTGVTSSLASSTTGKGKSKSVQPRPPKVTTKSTAPDIATRIHEDIAHNLYECPIFASRNGQRMKDRRPRMLRVARQMVSPVHRAPGAALAVISRTKSSHPPTPVGVRRKSTPVRYLACPHTRVVKPAHGHAKAVRIRAMRLAMLVLVHLVPRWARLRIVSVGGIRRLSAARIQITRTAGAVVETEMLCSSKDEEFESQLARGEDGTTDESATPARVVRVDALLNLLGVSVFAKQACTVADTLALSDAALGNKKPLNCPEKTPCASTVTVTCGCGRLRQSRRCNAAVASKGQVPQATRRPSLTPLTCDDECARLERNRALASALGVEINPSTTVASNISPNNLPYSTETLDMYIQLSSTSPLSTLQTYESTLHSLATSTTERSVRFQPAKSPLRAFIHFLAADWGFASESFDPEPHRHVFVLKPTTWTPPLLGLGPENSIGIGGKSVGECVKLRERQRLKEREAQRLAAAEAKALKEAAKAQQSKDTGSDGGWAQVAASRRSNGVSSTRSTTPVASPSPWSGSKFAALAGGDSGSWGLAKKEKLVLRSGVGAAKKNLSTAPATEVVDNWEEEEEKVEQEEQREREREREQQVEGGSTDQSGGE</sequence>
<feature type="compositionally biased region" description="Polar residues" evidence="1">
    <location>
        <begin position="750"/>
        <end position="759"/>
    </location>
</feature>
<dbReference type="Gene3D" id="3.30.1370.50">
    <property type="entry name" value="R3H-like domain"/>
    <property type="match status" value="1"/>
</dbReference>
<dbReference type="InterPro" id="IPR034077">
    <property type="entry name" value="R3H_FAP1"/>
</dbReference>
<dbReference type="FunFam" id="3.30.1370.50:FF:000006">
    <property type="entry name" value="NF-X1 finger transcription factor"/>
    <property type="match status" value="1"/>
</dbReference>
<keyword evidence="4" id="KW-1185">Reference proteome</keyword>
<protein>
    <recommendedName>
        <fullName evidence="2">R3H domain-containing protein</fullName>
    </recommendedName>
</protein>
<dbReference type="Pfam" id="PF01424">
    <property type="entry name" value="R3H"/>
    <property type="match status" value="1"/>
</dbReference>
<dbReference type="PANTHER" id="PTHR12360:SF12">
    <property type="entry name" value="TRANSCRIPTIONAL REPRESSOR NF-X1"/>
    <property type="match status" value="1"/>
</dbReference>
<accession>A0A397HXG2</accession>
<evidence type="ECO:0000259" key="2">
    <source>
        <dbReference type="PROSITE" id="PS51061"/>
    </source>
</evidence>
<dbReference type="GO" id="GO:0000122">
    <property type="term" value="P:negative regulation of transcription by RNA polymerase II"/>
    <property type="evidence" value="ECO:0007669"/>
    <property type="project" value="TreeGrafter"/>
</dbReference>
<evidence type="ECO:0000313" key="4">
    <source>
        <dbReference type="Proteomes" id="UP000215305"/>
    </source>
</evidence>
<comment type="caution">
    <text evidence="3">The sequence shown here is derived from an EMBL/GenBank/DDBJ whole genome shotgun (WGS) entry which is preliminary data.</text>
</comment>
<dbReference type="PROSITE" id="PS51061">
    <property type="entry name" value="R3H"/>
    <property type="match status" value="1"/>
</dbReference>
<evidence type="ECO:0000256" key="1">
    <source>
        <dbReference type="SAM" id="MobiDB-lite"/>
    </source>
</evidence>
<proteinExistence type="predicted"/>
<feature type="compositionally biased region" description="Polar residues" evidence="1">
    <location>
        <begin position="656"/>
        <end position="677"/>
    </location>
</feature>
<feature type="compositionally biased region" description="Low complexity" evidence="1">
    <location>
        <begin position="162"/>
        <end position="172"/>
    </location>
</feature>
<dbReference type="GeneID" id="38131505"/>
<feature type="region of interest" description="Disordered" evidence="1">
    <location>
        <begin position="706"/>
        <end position="759"/>
    </location>
</feature>
<gene>
    <name evidence="3" type="ORF">CDV56_109531</name>
</gene>
<dbReference type="GO" id="GO:0000981">
    <property type="term" value="F:DNA-binding transcription factor activity, RNA polymerase II-specific"/>
    <property type="evidence" value="ECO:0007669"/>
    <property type="project" value="TreeGrafter"/>
</dbReference>
<dbReference type="Proteomes" id="UP000215305">
    <property type="component" value="Unassembled WGS sequence"/>
</dbReference>
<organism evidence="3 4">
    <name type="scientific">Aspergillus thermomutatus</name>
    <name type="common">Neosartorya pseudofischeri</name>
    <dbReference type="NCBI Taxonomy" id="41047"/>
    <lineage>
        <taxon>Eukaryota</taxon>
        <taxon>Fungi</taxon>
        <taxon>Dikarya</taxon>
        <taxon>Ascomycota</taxon>
        <taxon>Pezizomycotina</taxon>
        <taxon>Eurotiomycetes</taxon>
        <taxon>Eurotiomycetidae</taxon>
        <taxon>Eurotiales</taxon>
        <taxon>Aspergillaceae</taxon>
        <taxon>Aspergillus</taxon>
        <taxon>Aspergillus subgen. Fumigati</taxon>
    </lineage>
</organism>